<proteinExistence type="predicted"/>
<dbReference type="AlphaFoldDB" id="A0AB39QEY7"/>
<dbReference type="EMBL" id="CP163441">
    <property type="protein sequence ID" value="XDQ41039.1"/>
    <property type="molecule type" value="Genomic_DNA"/>
</dbReference>
<feature type="region of interest" description="Disordered" evidence="1">
    <location>
        <begin position="34"/>
        <end position="56"/>
    </location>
</feature>
<sequence length="56" mass="5877">MIAELTLTLDNAFWRGTGHCVRLIIADTVGADDAQHSPLQGDGQPADVLPTGRGFG</sequence>
<evidence type="ECO:0000313" key="2">
    <source>
        <dbReference type="EMBL" id="XDQ41039.1"/>
    </source>
</evidence>
<evidence type="ECO:0008006" key="3">
    <source>
        <dbReference type="Google" id="ProtNLM"/>
    </source>
</evidence>
<dbReference type="RefSeq" id="WP_369220776.1">
    <property type="nucleotide sequence ID" value="NZ_CP163441.1"/>
</dbReference>
<accession>A0AB39QEY7</accession>
<gene>
    <name evidence="2" type="ORF">AB5J52_01460</name>
</gene>
<protein>
    <recommendedName>
        <fullName evidence="3">ATP-binding protein</fullName>
    </recommendedName>
</protein>
<name>A0AB39QEY7_9ACTN</name>
<reference evidence="2" key="1">
    <citation type="submission" date="2024-07" db="EMBL/GenBank/DDBJ databases">
        <authorList>
            <person name="Yu S.T."/>
        </authorList>
    </citation>
    <scope>NUCLEOTIDE SEQUENCE</scope>
    <source>
        <strain evidence="2">R39</strain>
    </source>
</reference>
<evidence type="ECO:0000256" key="1">
    <source>
        <dbReference type="SAM" id="MobiDB-lite"/>
    </source>
</evidence>
<organism evidence="2">
    <name type="scientific">Streptomyces sp. R39</name>
    <dbReference type="NCBI Taxonomy" id="3238631"/>
    <lineage>
        <taxon>Bacteria</taxon>
        <taxon>Bacillati</taxon>
        <taxon>Actinomycetota</taxon>
        <taxon>Actinomycetes</taxon>
        <taxon>Kitasatosporales</taxon>
        <taxon>Streptomycetaceae</taxon>
        <taxon>Streptomyces</taxon>
    </lineage>
</organism>